<dbReference type="Gene3D" id="1.10.60.20">
    <property type="entry name" value="Ribosomal protein S17e-like"/>
    <property type="match status" value="1"/>
</dbReference>
<feature type="region of interest" description="Disordered" evidence="7">
    <location>
        <begin position="770"/>
        <end position="816"/>
    </location>
</feature>
<feature type="coiled-coil region" evidence="6">
    <location>
        <begin position="342"/>
        <end position="411"/>
    </location>
</feature>
<evidence type="ECO:0000313" key="9">
    <source>
        <dbReference type="Proteomes" id="UP000050525"/>
    </source>
</evidence>
<dbReference type="SUPFAM" id="SSF116820">
    <property type="entry name" value="Rps17e-like"/>
    <property type="match status" value="1"/>
</dbReference>
<dbReference type="PANTHER" id="PTHR10732:SF0">
    <property type="entry name" value="40S RIBOSOMAL PROTEIN S17"/>
    <property type="match status" value="1"/>
</dbReference>
<feature type="coiled-coil region" evidence="6">
    <location>
        <begin position="530"/>
        <end position="557"/>
    </location>
</feature>
<reference evidence="8 9" key="1">
    <citation type="journal article" date="2012" name="Genome Biol.">
        <title>Sequencing three crocodilian genomes to illuminate the evolution of archosaurs and amniotes.</title>
        <authorList>
            <person name="St John J.A."/>
            <person name="Braun E.L."/>
            <person name="Isberg S.R."/>
            <person name="Miles L.G."/>
            <person name="Chong A.Y."/>
            <person name="Gongora J."/>
            <person name="Dalzell P."/>
            <person name="Moran C."/>
            <person name="Bed'hom B."/>
            <person name="Abzhanov A."/>
            <person name="Burgess S.C."/>
            <person name="Cooksey A.M."/>
            <person name="Castoe T.A."/>
            <person name="Crawford N.G."/>
            <person name="Densmore L.D."/>
            <person name="Drew J.C."/>
            <person name="Edwards S.V."/>
            <person name="Faircloth B.C."/>
            <person name="Fujita M.K."/>
            <person name="Greenwold M.J."/>
            <person name="Hoffmann F.G."/>
            <person name="Howard J.M."/>
            <person name="Iguchi T."/>
            <person name="Janes D.E."/>
            <person name="Khan S.Y."/>
            <person name="Kohno S."/>
            <person name="de Koning A.J."/>
            <person name="Lance S.L."/>
            <person name="McCarthy F.M."/>
            <person name="McCormack J.E."/>
            <person name="Merchant M.E."/>
            <person name="Peterson D.G."/>
            <person name="Pollock D.D."/>
            <person name="Pourmand N."/>
            <person name="Raney B.J."/>
            <person name="Roessler K.A."/>
            <person name="Sanford J.R."/>
            <person name="Sawyer R.H."/>
            <person name="Schmidt C.J."/>
            <person name="Triplett E.W."/>
            <person name="Tuberville T.D."/>
            <person name="Venegas-Anaya M."/>
            <person name="Howard J.T."/>
            <person name="Jarvis E.D."/>
            <person name="Guillette L.J.Jr."/>
            <person name="Glenn T.C."/>
            <person name="Green R.E."/>
            <person name="Ray D.A."/>
        </authorList>
    </citation>
    <scope>NUCLEOTIDE SEQUENCE [LARGE SCALE GENOMIC DNA]</scope>
    <source>
        <strain evidence="8">KSC_2009_1</strain>
    </source>
</reference>
<sequence>MGRVRTKTVKKAARVIIEKYYTRLGNDFHTNKRVCEEIAIIPSKKLRNKIAGYVTHLMKRIQRGPVRGISIKLQEEERERRDNYVPEVSALDQEIIEVDPDTKEMLKLLDFGSLSNLQAHLMLPFAVKHTAASFGHPGRVGVPHPGLGVALPSLLFMETRDSSTHSWDGPAQAILQATKVSQAARRARETQEELEQIRTRVEHMIQAYERSKQVPFAPQAATEVVEDVEQLETVLSDPVKKRRYQQQVTVFIVGYQESCRQRHTLLHQLQEFFSCSAELGLGQESHVLTDDFTVHMDSTAHKVTVALSAAEAAVSRLADLTRDIVNYTNSASALRSPKRSHKKQMEKAVDKAKEELVQIRRRLLQAQTDLETKDQKLKDLLKLNEVKMKENRLFRAQLDSTQRHVEGLEQESRVQRSHLEAEVRTRDTCIAQLEGLLQERVHLRRDMSTQTSLETSSEQHQLDSAGPAQVLEGLVEPEDQCGEMAQEEESTGEATKGTSAGGESSLGLIPQGSPTALDGDEQTLEASATHESLALRLAALEAELAMAQRQSQEDTKRWERHVGDLAAEWAEERQRLLQQIQQGQLAQTRGPECREMAQEADVAQTLVQEEMETETAQQMLPRPLRPQLGAMELGQQAEAMQVAQQTQVFAAGLPLAMDTGSSPEMAGDPHLAGEAPTSQGPVWNRDTCHTAALQADGRVAPAPPASYHGPQADTSGFIKTLKEKFMSKEVSLLGSSGTVVKTDHPAAPKEAAGAGTHAWIGDATAVSNRPLGSSTYNQGELLGKKEVMPDKGEAKTEDPCKGTANGGAGPLAPDQQPLQRKQNFRAVWDVSVWMARYRQLCRESFVGLVRGYLAHVYLKEAEEPLMQLQDSLGCPKVGSALTRLKALRKQRLQCWRVQWHQCWERQQQLALLLGKRLEQLGEEEKLLVIKRLPSWPGWPTLLSPPRRMKACFQMTAKMPALVPLGQEMSSALAVRGFRPSVRGETMPPKLWNIQAVGKGGDLLKQGPEMLKPLVITPRLLEMDVNTYLLPEHQVSGRTEPNPSLDTSRAGPSTSSLMRFLSIRRGEALIGFQPLREARRTQGWFQQDGSRPPGHVAGSRTQSVTDCSRKSLAEGRKFMADHSPE</sequence>
<feature type="compositionally biased region" description="Acidic residues" evidence="7">
    <location>
        <begin position="482"/>
        <end position="491"/>
    </location>
</feature>
<keyword evidence="6" id="KW-0175">Coiled coil</keyword>
<accession>A0A151ML96</accession>
<dbReference type="GO" id="GO:0006412">
    <property type="term" value="P:translation"/>
    <property type="evidence" value="ECO:0007669"/>
    <property type="project" value="InterPro"/>
</dbReference>
<dbReference type="GO" id="GO:0003735">
    <property type="term" value="F:structural constituent of ribosome"/>
    <property type="evidence" value="ECO:0007669"/>
    <property type="project" value="InterPro"/>
</dbReference>
<comment type="caution">
    <text evidence="8">The sequence shown here is derived from an EMBL/GenBank/DDBJ whole genome shotgun (WGS) entry which is preliminary data.</text>
</comment>
<dbReference type="eggNOG" id="KOG0187">
    <property type="taxonomic scope" value="Eukaryota"/>
</dbReference>
<dbReference type="Proteomes" id="UP000050525">
    <property type="component" value="Unassembled WGS sequence"/>
</dbReference>
<feature type="compositionally biased region" description="Polar residues" evidence="7">
    <location>
        <begin position="1035"/>
        <end position="1052"/>
    </location>
</feature>
<feature type="region of interest" description="Disordered" evidence="7">
    <location>
        <begin position="1083"/>
        <end position="1124"/>
    </location>
</feature>
<feature type="region of interest" description="Disordered" evidence="7">
    <location>
        <begin position="1031"/>
        <end position="1052"/>
    </location>
</feature>
<organism evidence="8 9">
    <name type="scientific">Alligator mississippiensis</name>
    <name type="common">American alligator</name>
    <dbReference type="NCBI Taxonomy" id="8496"/>
    <lineage>
        <taxon>Eukaryota</taxon>
        <taxon>Metazoa</taxon>
        <taxon>Chordata</taxon>
        <taxon>Craniata</taxon>
        <taxon>Vertebrata</taxon>
        <taxon>Euteleostomi</taxon>
        <taxon>Archelosauria</taxon>
        <taxon>Archosauria</taxon>
        <taxon>Crocodylia</taxon>
        <taxon>Alligatoridae</taxon>
        <taxon>Alligatorinae</taxon>
        <taxon>Alligator</taxon>
    </lineage>
</organism>
<keyword evidence="2 8" id="KW-0689">Ribosomal protein</keyword>
<keyword evidence="9" id="KW-1185">Reference proteome</keyword>
<name>A0A151ML96_ALLMI</name>
<evidence type="ECO:0000256" key="3">
    <source>
        <dbReference type="ARBA" id="ARBA00023274"/>
    </source>
</evidence>
<keyword evidence="3" id="KW-0687">Ribonucleoprotein</keyword>
<feature type="compositionally biased region" description="Polar residues" evidence="7">
    <location>
        <begin position="492"/>
        <end position="502"/>
    </location>
</feature>
<dbReference type="EMBL" id="AKHW03005879">
    <property type="protein sequence ID" value="KYO25304.1"/>
    <property type="molecule type" value="Genomic_DNA"/>
</dbReference>
<evidence type="ECO:0000313" key="8">
    <source>
        <dbReference type="EMBL" id="KYO25304.1"/>
    </source>
</evidence>
<dbReference type="InterPro" id="IPR018273">
    <property type="entry name" value="Ribosomal_eS17_CS"/>
</dbReference>
<evidence type="ECO:0000256" key="2">
    <source>
        <dbReference type="ARBA" id="ARBA00022980"/>
    </source>
</evidence>
<dbReference type="FunFam" id="1.10.60.20:FF:000001">
    <property type="entry name" value="40S ribosomal protein S17"/>
    <property type="match status" value="1"/>
</dbReference>
<gene>
    <name evidence="8" type="primary">RPS17</name>
    <name evidence="8" type="ORF">Y1Q_0010014</name>
</gene>
<dbReference type="AlphaFoldDB" id="A0A151ML96"/>
<dbReference type="Pfam" id="PF00833">
    <property type="entry name" value="Ribosomal_S17e"/>
    <property type="match status" value="1"/>
</dbReference>
<evidence type="ECO:0000256" key="4">
    <source>
        <dbReference type="ARBA" id="ARBA00035144"/>
    </source>
</evidence>
<feature type="region of interest" description="Disordered" evidence="7">
    <location>
        <begin position="482"/>
        <end position="527"/>
    </location>
</feature>
<dbReference type="STRING" id="8496.A0A151ML96"/>
<dbReference type="GO" id="GO:0022626">
    <property type="term" value="C:cytosolic ribosome"/>
    <property type="evidence" value="ECO:0007669"/>
    <property type="project" value="UniProtKB-ARBA"/>
</dbReference>
<dbReference type="HAMAP" id="MF_00511">
    <property type="entry name" value="Ribosomal_eS17"/>
    <property type="match status" value="1"/>
</dbReference>
<dbReference type="PROSITE" id="PS00712">
    <property type="entry name" value="RIBOSOMAL_S17E"/>
    <property type="match status" value="1"/>
</dbReference>
<evidence type="ECO:0000256" key="6">
    <source>
        <dbReference type="SAM" id="Coils"/>
    </source>
</evidence>
<feature type="coiled-coil region" evidence="6">
    <location>
        <begin position="180"/>
        <end position="207"/>
    </location>
</feature>
<evidence type="ECO:0000256" key="1">
    <source>
        <dbReference type="ARBA" id="ARBA00010444"/>
    </source>
</evidence>
<comment type="similarity">
    <text evidence="1">Belongs to the eukaryotic ribosomal protein eS17 family.</text>
</comment>
<evidence type="ECO:0000256" key="5">
    <source>
        <dbReference type="ARBA" id="ARBA00035467"/>
    </source>
</evidence>
<evidence type="ECO:0000256" key="7">
    <source>
        <dbReference type="SAM" id="MobiDB-lite"/>
    </source>
</evidence>
<dbReference type="PANTHER" id="PTHR10732">
    <property type="entry name" value="40S RIBOSOMAL PROTEIN S17"/>
    <property type="match status" value="1"/>
</dbReference>
<dbReference type="InterPro" id="IPR001210">
    <property type="entry name" value="Ribosomal_eS17"/>
</dbReference>
<feature type="compositionally biased region" description="Basic and acidic residues" evidence="7">
    <location>
        <begin position="1106"/>
        <end position="1124"/>
    </location>
</feature>
<feature type="compositionally biased region" description="Basic and acidic residues" evidence="7">
    <location>
        <begin position="782"/>
        <end position="800"/>
    </location>
</feature>
<protein>
    <recommendedName>
        <fullName evidence="4">Small ribosomal subunit protein eS17</fullName>
    </recommendedName>
    <alternativeName>
        <fullName evidence="5">40S ribosomal protein S17</fullName>
    </alternativeName>
</protein>
<proteinExistence type="inferred from homology"/>
<dbReference type="GO" id="GO:1990904">
    <property type="term" value="C:ribonucleoprotein complex"/>
    <property type="evidence" value="ECO:0007669"/>
    <property type="project" value="UniProtKB-KW"/>
</dbReference>
<dbReference type="InterPro" id="IPR036401">
    <property type="entry name" value="Ribosomal_eS17_sf"/>
</dbReference>